<reference evidence="1" key="1">
    <citation type="submission" date="2014-11" db="EMBL/GenBank/DDBJ databases">
        <authorList>
            <person name="Amaro Gonzalez C."/>
        </authorList>
    </citation>
    <scope>NUCLEOTIDE SEQUENCE</scope>
</reference>
<sequence length="18" mass="2033">MCGHIRGLVLRSKGQMVF</sequence>
<reference evidence="1" key="2">
    <citation type="journal article" date="2015" name="Fish Shellfish Immunol.">
        <title>Early steps in the European eel (Anguilla anguilla)-Vibrio vulnificus interaction in the gills: Role of the RtxA13 toxin.</title>
        <authorList>
            <person name="Callol A."/>
            <person name="Pajuelo D."/>
            <person name="Ebbesson L."/>
            <person name="Teles M."/>
            <person name="MacKenzie S."/>
            <person name="Amaro C."/>
        </authorList>
    </citation>
    <scope>NUCLEOTIDE SEQUENCE</scope>
</reference>
<protein>
    <submittedName>
        <fullName evidence="1">Uncharacterized protein</fullName>
    </submittedName>
</protein>
<evidence type="ECO:0000313" key="1">
    <source>
        <dbReference type="EMBL" id="JAH40662.1"/>
    </source>
</evidence>
<accession>A0A0E9SHB7</accession>
<name>A0A0E9SHB7_ANGAN</name>
<proteinExistence type="predicted"/>
<dbReference type="AlphaFoldDB" id="A0A0E9SHB7"/>
<organism evidence="1">
    <name type="scientific">Anguilla anguilla</name>
    <name type="common">European freshwater eel</name>
    <name type="synonym">Muraena anguilla</name>
    <dbReference type="NCBI Taxonomy" id="7936"/>
    <lineage>
        <taxon>Eukaryota</taxon>
        <taxon>Metazoa</taxon>
        <taxon>Chordata</taxon>
        <taxon>Craniata</taxon>
        <taxon>Vertebrata</taxon>
        <taxon>Euteleostomi</taxon>
        <taxon>Actinopterygii</taxon>
        <taxon>Neopterygii</taxon>
        <taxon>Teleostei</taxon>
        <taxon>Anguilliformes</taxon>
        <taxon>Anguillidae</taxon>
        <taxon>Anguilla</taxon>
    </lineage>
</organism>
<dbReference type="EMBL" id="GBXM01067915">
    <property type="protein sequence ID" value="JAH40662.1"/>
    <property type="molecule type" value="Transcribed_RNA"/>
</dbReference>